<name>L9L120_TUPCH</name>
<dbReference type="InParanoid" id="L9L120"/>
<protein>
    <submittedName>
        <fullName evidence="1">Uncharacterized protein</fullName>
    </submittedName>
</protein>
<reference evidence="2" key="1">
    <citation type="submission" date="2012-07" db="EMBL/GenBank/DDBJ databases">
        <title>Genome of the Chinese tree shrew, a rising model animal genetically related to primates.</title>
        <authorList>
            <person name="Zhang G."/>
            <person name="Fan Y."/>
            <person name="Yao Y."/>
            <person name="Huang Z."/>
        </authorList>
    </citation>
    <scope>NUCLEOTIDE SEQUENCE [LARGE SCALE GENOMIC DNA]</scope>
</reference>
<evidence type="ECO:0000313" key="2">
    <source>
        <dbReference type="Proteomes" id="UP000011518"/>
    </source>
</evidence>
<dbReference type="EMBL" id="KB320565">
    <property type="protein sequence ID" value="ELW68449.1"/>
    <property type="molecule type" value="Genomic_DNA"/>
</dbReference>
<dbReference type="AlphaFoldDB" id="L9L120"/>
<accession>L9L120</accession>
<gene>
    <name evidence="1" type="ORF">TREES_T100007269</name>
</gene>
<reference evidence="2" key="2">
    <citation type="journal article" date="2013" name="Nat. Commun.">
        <title>Genome of the Chinese tree shrew.</title>
        <authorList>
            <person name="Fan Y."/>
            <person name="Huang Z.Y."/>
            <person name="Cao C.C."/>
            <person name="Chen C.S."/>
            <person name="Chen Y.X."/>
            <person name="Fan D.D."/>
            <person name="He J."/>
            <person name="Hou H.L."/>
            <person name="Hu L."/>
            <person name="Hu X.T."/>
            <person name="Jiang X.T."/>
            <person name="Lai R."/>
            <person name="Lang Y.S."/>
            <person name="Liang B."/>
            <person name="Liao S.G."/>
            <person name="Mu D."/>
            <person name="Ma Y.Y."/>
            <person name="Niu Y.Y."/>
            <person name="Sun X.Q."/>
            <person name="Xia J.Q."/>
            <person name="Xiao J."/>
            <person name="Xiong Z.Q."/>
            <person name="Xu L."/>
            <person name="Yang L."/>
            <person name="Zhang Y."/>
            <person name="Zhao W."/>
            <person name="Zhao X.D."/>
            <person name="Zheng Y.T."/>
            <person name="Zhou J.M."/>
            <person name="Zhu Y.B."/>
            <person name="Zhang G.J."/>
            <person name="Wang J."/>
            <person name="Yao Y.G."/>
        </authorList>
    </citation>
    <scope>NUCLEOTIDE SEQUENCE [LARGE SCALE GENOMIC DNA]</scope>
</reference>
<proteinExistence type="predicted"/>
<dbReference type="Proteomes" id="UP000011518">
    <property type="component" value="Unassembled WGS sequence"/>
</dbReference>
<keyword evidence="2" id="KW-1185">Reference proteome</keyword>
<evidence type="ECO:0000313" key="1">
    <source>
        <dbReference type="EMBL" id="ELW68449.1"/>
    </source>
</evidence>
<organism evidence="1 2">
    <name type="scientific">Tupaia chinensis</name>
    <name type="common">Chinese tree shrew</name>
    <name type="synonym">Tupaia belangeri chinensis</name>
    <dbReference type="NCBI Taxonomy" id="246437"/>
    <lineage>
        <taxon>Eukaryota</taxon>
        <taxon>Metazoa</taxon>
        <taxon>Chordata</taxon>
        <taxon>Craniata</taxon>
        <taxon>Vertebrata</taxon>
        <taxon>Euteleostomi</taxon>
        <taxon>Mammalia</taxon>
        <taxon>Eutheria</taxon>
        <taxon>Euarchontoglires</taxon>
        <taxon>Scandentia</taxon>
        <taxon>Tupaiidae</taxon>
        <taxon>Tupaia</taxon>
    </lineage>
</organism>
<sequence length="82" mass="9225">MSPTVMVAIAVSTGVPLPLDKLLLTGNGIKMEEELEEDNDEEKMYSFAHWDHFLYDLRSPVVLEAEKLQMEQQPLSSSNSNS</sequence>